<dbReference type="InterPro" id="IPR011598">
    <property type="entry name" value="bHLH_dom"/>
</dbReference>
<evidence type="ECO:0000256" key="12">
    <source>
        <dbReference type="ARBA" id="ARBA00072975"/>
    </source>
</evidence>
<keyword evidence="3" id="KW-0678">Repressor</keyword>
<evidence type="ECO:0000256" key="7">
    <source>
        <dbReference type="ARBA" id="ARBA00023125"/>
    </source>
</evidence>
<evidence type="ECO:0000256" key="10">
    <source>
        <dbReference type="ARBA" id="ARBA00023791"/>
    </source>
</evidence>
<dbReference type="GO" id="GO:0030154">
    <property type="term" value="P:cell differentiation"/>
    <property type="evidence" value="ECO:0007669"/>
    <property type="project" value="UniProtKB-KW"/>
</dbReference>
<dbReference type="Pfam" id="PF00010">
    <property type="entry name" value="HLH"/>
    <property type="match status" value="1"/>
</dbReference>
<keyword evidence="4" id="KW-0221">Differentiation</keyword>
<keyword evidence="2" id="KW-0217">Developmental protein</keyword>
<keyword evidence="16" id="KW-1185">Reference proteome</keyword>
<dbReference type="Proteomes" id="UP001274896">
    <property type="component" value="Unassembled WGS sequence"/>
</dbReference>
<evidence type="ECO:0000256" key="3">
    <source>
        <dbReference type="ARBA" id="ARBA00022491"/>
    </source>
</evidence>
<organism evidence="15 16">
    <name type="scientific">Hemibagrus guttatus</name>
    <dbReference type="NCBI Taxonomy" id="175788"/>
    <lineage>
        <taxon>Eukaryota</taxon>
        <taxon>Metazoa</taxon>
        <taxon>Chordata</taxon>
        <taxon>Craniata</taxon>
        <taxon>Vertebrata</taxon>
        <taxon>Euteleostomi</taxon>
        <taxon>Actinopterygii</taxon>
        <taxon>Neopterygii</taxon>
        <taxon>Teleostei</taxon>
        <taxon>Ostariophysi</taxon>
        <taxon>Siluriformes</taxon>
        <taxon>Bagridae</taxon>
        <taxon>Hemibagrus</taxon>
    </lineage>
</organism>
<comment type="caution">
    <text evidence="15">The sequence shown here is derived from an EMBL/GenBank/DDBJ whole genome shotgun (WGS) entry which is preliminary data.</text>
</comment>
<evidence type="ECO:0000313" key="16">
    <source>
        <dbReference type="Proteomes" id="UP001274896"/>
    </source>
</evidence>
<dbReference type="AlphaFoldDB" id="A0AAE0Q2P2"/>
<evidence type="ECO:0000256" key="4">
    <source>
        <dbReference type="ARBA" id="ARBA00022782"/>
    </source>
</evidence>
<evidence type="ECO:0000256" key="6">
    <source>
        <dbReference type="ARBA" id="ARBA00023015"/>
    </source>
</evidence>
<dbReference type="SUPFAM" id="SSF47459">
    <property type="entry name" value="HLH, helix-loop-helix DNA-binding domain"/>
    <property type="match status" value="1"/>
</dbReference>
<dbReference type="GO" id="GO:0045596">
    <property type="term" value="P:negative regulation of cell differentiation"/>
    <property type="evidence" value="ECO:0007669"/>
    <property type="project" value="UniProtKB-ARBA"/>
</dbReference>
<dbReference type="SMART" id="SM00353">
    <property type="entry name" value="HLH"/>
    <property type="match status" value="1"/>
</dbReference>
<dbReference type="GO" id="GO:0048513">
    <property type="term" value="P:animal organ development"/>
    <property type="evidence" value="ECO:0007669"/>
    <property type="project" value="UniProtKB-ARBA"/>
</dbReference>
<reference evidence="15" key="1">
    <citation type="submission" date="2023-06" db="EMBL/GenBank/DDBJ databases">
        <title>Male Hemibagrus guttatus genome.</title>
        <authorList>
            <person name="Bian C."/>
        </authorList>
    </citation>
    <scope>NUCLEOTIDE SEQUENCE</scope>
    <source>
        <strain evidence="15">Male_cb2023</strain>
        <tissue evidence="15">Muscle</tissue>
    </source>
</reference>
<dbReference type="GO" id="GO:0097150">
    <property type="term" value="P:neuronal stem cell population maintenance"/>
    <property type="evidence" value="ECO:0007669"/>
    <property type="project" value="UniProtKB-ARBA"/>
</dbReference>
<dbReference type="InterPro" id="IPR050370">
    <property type="entry name" value="HES_HEY"/>
</dbReference>
<dbReference type="PROSITE" id="PS50888">
    <property type="entry name" value="BHLH"/>
    <property type="match status" value="1"/>
</dbReference>
<dbReference type="GO" id="GO:0046983">
    <property type="term" value="F:protein dimerization activity"/>
    <property type="evidence" value="ECO:0007669"/>
    <property type="project" value="InterPro"/>
</dbReference>
<comment type="subcellular location">
    <subcellularLocation>
        <location evidence="1">Nucleus</location>
    </subcellularLocation>
</comment>
<evidence type="ECO:0000256" key="5">
    <source>
        <dbReference type="ARBA" id="ARBA00022902"/>
    </source>
</evidence>
<protein>
    <recommendedName>
        <fullName evidence="12">Transcription factor HES-5</fullName>
    </recommendedName>
    <alternativeName>
        <fullName evidence="13">Hairy and enhancer of split 5</fullName>
    </alternativeName>
</protein>
<dbReference type="FunFam" id="4.10.280.10:FF:000033">
    <property type="entry name" value="Transcription factor HES-5"/>
    <property type="match status" value="1"/>
</dbReference>
<keyword evidence="6" id="KW-0805">Transcription regulation</keyword>
<gene>
    <name evidence="15" type="ORF">QTP70_003289</name>
</gene>
<comment type="subunit">
    <text evidence="10">Transcription repression requires formation of a complex with a corepressor protein of the Groucho/TLE family.</text>
</comment>
<accession>A0AAE0Q2P2</accession>
<evidence type="ECO:0000259" key="14">
    <source>
        <dbReference type="PROSITE" id="PS50888"/>
    </source>
</evidence>
<evidence type="ECO:0000256" key="2">
    <source>
        <dbReference type="ARBA" id="ARBA00022473"/>
    </source>
</evidence>
<evidence type="ECO:0000256" key="13">
    <source>
        <dbReference type="ARBA" id="ARBA00081413"/>
    </source>
</evidence>
<proteinExistence type="predicted"/>
<evidence type="ECO:0000313" key="15">
    <source>
        <dbReference type="EMBL" id="KAK3512300.1"/>
    </source>
</evidence>
<keyword evidence="5" id="KW-0524">Neurogenesis</keyword>
<dbReference type="EMBL" id="JAUCMX010000023">
    <property type="protein sequence ID" value="KAK3512300.1"/>
    <property type="molecule type" value="Genomic_DNA"/>
</dbReference>
<dbReference type="GO" id="GO:0003677">
    <property type="term" value="F:DNA binding"/>
    <property type="evidence" value="ECO:0007669"/>
    <property type="project" value="UniProtKB-KW"/>
</dbReference>
<keyword evidence="9" id="KW-0539">Nucleus</keyword>
<dbReference type="CDD" id="cd11461">
    <property type="entry name" value="bHLH-O_HES5"/>
    <property type="match status" value="1"/>
</dbReference>
<keyword evidence="7" id="KW-0238">DNA-binding</keyword>
<evidence type="ECO:0000256" key="11">
    <source>
        <dbReference type="ARBA" id="ARBA00060201"/>
    </source>
</evidence>
<dbReference type="InterPro" id="IPR036638">
    <property type="entry name" value="HLH_DNA-bd_sf"/>
</dbReference>
<dbReference type="GO" id="GO:0007399">
    <property type="term" value="P:nervous system development"/>
    <property type="evidence" value="ECO:0007669"/>
    <property type="project" value="UniProtKB-KW"/>
</dbReference>
<sequence length="192" mass="22177">MESVGKRRLFHWPLSVGNLILPGTHAFRSTSSPSKTMAPTCMPSADYSKLSNKEKHKLRKPVVEKMRRDRINSCIEQLKVILEKEFHQQDPNTKLEKADILEMTVVFLKQQLQSQISAPQKARCDGYSQCWRETVNFLSANSKLDVTLQHLNRCQEAQRAQKEFPASPRSSQIHQAPVKQEISVNRPVWRPW</sequence>
<evidence type="ECO:0000256" key="9">
    <source>
        <dbReference type="ARBA" id="ARBA00023242"/>
    </source>
</evidence>
<feature type="domain" description="BHLH" evidence="14">
    <location>
        <begin position="55"/>
        <end position="111"/>
    </location>
</feature>
<dbReference type="PANTHER" id="PTHR10985">
    <property type="entry name" value="BASIC HELIX-LOOP-HELIX TRANSCRIPTION FACTOR, HES-RELATED"/>
    <property type="match status" value="1"/>
</dbReference>
<name>A0AAE0Q2P2_9TELE</name>
<dbReference type="GO" id="GO:0005634">
    <property type="term" value="C:nucleus"/>
    <property type="evidence" value="ECO:0007669"/>
    <property type="project" value="UniProtKB-SubCell"/>
</dbReference>
<comment type="function">
    <text evidence="11">Transcriptional repressor of genes that require a bHLH protein for their transcription. Plays an important role as neurogenesis negative regulator.</text>
</comment>
<evidence type="ECO:0000256" key="8">
    <source>
        <dbReference type="ARBA" id="ARBA00023163"/>
    </source>
</evidence>
<dbReference type="Gene3D" id="4.10.280.10">
    <property type="entry name" value="Helix-loop-helix DNA-binding domain"/>
    <property type="match status" value="1"/>
</dbReference>
<evidence type="ECO:0000256" key="1">
    <source>
        <dbReference type="ARBA" id="ARBA00004123"/>
    </source>
</evidence>
<keyword evidence="8" id="KW-0804">Transcription</keyword>